<dbReference type="Proteomes" id="UP000494206">
    <property type="component" value="Unassembled WGS sequence"/>
</dbReference>
<evidence type="ECO:0000313" key="3">
    <source>
        <dbReference type="Proteomes" id="UP000494206"/>
    </source>
</evidence>
<comment type="caution">
    <text evidence="2">The sequence shown here is derived from an EMBL/GenBank/DDBJ whole genome shotgun (WGS) entry which is preliminary data.</text>
</comment>
<reference evidence="2 3" key="1">
    <citation type="submission" date="2020-04" db="EMBL/GenBank/DDBJ databases">
        <authorList>
            <person name="Laetsch R D."/>
            <person name="Stevens L."/>
            <person name="Kumar S."/>
            <person name="Blaxter L. M."/>
        </authorList>
    </citation>
    <scope>NUCLEOTIDE SEQUENCE [LARGE SCALE GENOMIC DNA]</scope>
</reference>
<gene>
    <name evidence="2" type="ORF">CBOVIS_LOCUS11940</name>
</gene>
<protein>
    <submittedName>
        <fullName evidence="2">Uncharacterized protein</fullName>
    </submittedName>
</protein>
<name>A0A8S1FCF8_9PELO</name>
<dbReference type="OrthoDB" id="5808222at2759"/>
<keyword evidence="3" id="KW-1185">Reference proteome</keyword>
<dbReference type="AlphaFoldDB" id="A0A8S1FCF8"/>
<feature type="signal peptide" evidence="1">
    <location>
        <begin position="1"/>
        <end position="22"/>
    </location>
</feature>
<accession>A0A8S1FCF8</accession>
<evidence type="ECO:0000256" key="1">
    <source>
        <dbReference type="SAM" id="SignalP"/>
    </source>
</evidence>
<evidence type="ECO:0000313" key="2">
    <source>
        <dbReference type="EMBL" id="CAB3410411.1"/>
    </source>
</evidence>
<dbReference type="EMBL" id="CADEPM010000010">
    <property type="protein sequence ID" value="CAB3410411.1"/>
    <property type="molecule type" value="Genomic_DNA"/>
</dbReference>
<keyword evidence="1" id="KW-0732">Signal</keyword>
<feature type="chain" id="PRO_5035765360" evidence="1">
    <location>
        <begin position="23"/>
        <end position="85"/>
    </location>
</feature>
<organism evidence="2 3">
    <name type="scientific">Caenorhabditis bovis</name>
    <dbReference type="NCBI Taxonomy" id="2654633"/>
    <lineage>
        <taxon>Eukaryota</taxon>
        <taxon>Metazoa</taxon>
        <taxon>Ecdysozoa</taxon>
        <taxon>Nematoda</taxon>
        <taxon>Chromadorea</taxon>
        <taxon>Rhabditida</taxon>
        <taxon>Rhabditina</taxon>
        <taxon>Rhabditomorpha</taxon>
        <taxon>Rhabditoidea</taxon>
        <taxon>Rhabditidae</taxon>
        <taxon>Peloderinae</taxon>
        <taxon>Caenorhabditis</taxon>
    </lineage>
</organism>
<proteinExistence type="predicted"/>
<sequence length="85" mass="9815">MCNNIIVAGLFLALFCLHTTSADISLPDQAILLPRRSAEMYWANRALPNKFRKYRAYSAVQSMTPEDKRRYSQQIQLRLAELTSH</sequence>